<keyword evidence="2" id="KW-0175">Coiled coil</keyword>
<reference evidence="4" key="1">
    <citation type="submission" date="2022-11" db="EMBL/GenBank/DDBJ databases">
        <authorList>
            <person name="Kikuchi T."/>
        </authorList>
    </citation>
    <scope>NUCLEOTIDE SEQUENCE</scope>
    <source>
        <strain evidence="4">PS1010</strain>
    </source>
</reference>
<dbReference type="PANTHER" id="PTHR31978:SF1">
    <property type="entry name" value="INTRAFLAGELLAR TRANSPORT PROTEIN 20 HOMOLOG"/>
    <property type="match status" value="1"/>
</dbReference>
<proteinExistence type="predicted"/>
<dbReference type="PANTHER" id="PTHR31978">
    <property type="entry name" value="INTRAFLAGELLAR TRANSPORT PROTEIN 20 HOMOLOG"/>
    <property type="match status" value="1"/>
</dbReference>
<evidence type="ECO:0000256" key="1">
    <source>
        <dbReference type="ARBA" id="ARBA00004138"/>
    </source>
</evidence>
<dbReference type="GO" id="GO:0061512">
    <property type="term" value="P:protein localization to cilium"/>
    <property type="evidence" value="ECO:0007669"/>
    <property type="project" value="TreeGrafter"/>
</dbReference>
<gene>
    <name evidence="4" type="ORF">CAMP_LOCUS8732</name>
</gene>
<comment type="subcellular location">
    <subcellularLocation>
        <location evidence="1">Cell projection</location>
        <location evidence="1">Cilium</location>
    </subcellularLocation>
</comment>
<dbReference type="InterPro" id="IPR028172">
    <property type="entry name" value="FT20"/>
</dbReference>
<dbReference type="Pfam" id="PF14931">
    <property type="entry name" value="IFT20"/>
    <property type="match status" value="1"/>
</dbReference>
<comment type="caution">
    <text evidence="4">The sequence shown here is derived from an EMBL/GenBank/DDBJ whole genome shotgun (WGS) entry which is preliminary data.</text>
</comment>
<dbReference type="GO" id="GO:0005737">
    <property type="term" value="C:cytoplasm"/>
    <property type="evidence" value="ECO:0007669"/>
    <property type="project" value="TreeGrafter"/>
</dbReference>
<dbReference type="GO" id="GO:0097730">
    <property type="term" value="C:non-motile cilium"/>
    <property type="evidence" value="ECO:0007669"/>
    <property type="project" value="TreeGrafter"/>
</dbReference>
<dbReference type="GO" id="GO:0030990">
    <property type="term" value="C:intraciliary transport particle"/>
    <property type="evidence" value="ECO:0007669"/>
    <property type="project" value="TreeGrafter"/>
</dbReference>
<evidence type="ECO:0000256" key="2">
    <source>
        <dbReference type="ARBA" id="ARBA00023054"/>
    </source>
</evidence>
<dbReference type="GO" id="GO:0036064">
    <property type="term" value="C:ciliary basal body"/>
    <property type="evidence" value="ECO:0007669"/>
    <property type="project" value="TreeGrafter"/>
</dbReference>
<dbReference type="Proteomes" id="UP001152747">
    <property type="component" value="Unassembled WGS sequence"/>
</dbReference>
<keyword evidence="5" id="KW-1185">Reference proteome</keyword>
<dbReference type="AlphaFoldDB" id="A0A9P1N329"/>
<evidence type="ECO:0000313" key="5">
    <source>
        <dbReference type="Proteomes" id="UP001152747"/>
    </source>
</evidence>
<protein>
    <submittedName>
        <fullName evidence="4">Uncharacterized protein</fullName>
    </submittedName>
</protein>
<keyword evidence="3" id="KW-0966">Cell projection</keyword>
<sequence length="129" mass="14999">MVEEHLAKSGLFVDDFNKLRLIDPEVAEILQGAHDKSKEFNDQLRSFYSTTGGLIESIEEFAKIVETEKIRAMMVRNSAEKDLKAEDPVILQMTIRELSVEKERLRIELEAIKKIEKEQENYIQTLMEN</sequence>
<name>A0A9P1N329_9PELO</name>
<organism evidence="4 5">
    <name type="scientific">Caenorhabditis angaria</name>
    <dbReference type="NCBI Taxonomy" id="860376"/>
    <lineage>
        <taxon>Eukaryota</taxon>
        <taxon>Metazoa</taxon>
        <taxon>Ecdysozoa</taxon>
        <taxon>Nematoda</taxon>
        <taxon>Chromadorea</taxon>
        <taxon>Rhabditida</taxon>
        <taxon>Rhabditina</taxon>
        <taxon>Rhabditomorpha</taxon>
        <taxon>Rhabditoidea</taxon>
        <taxon>Rhabditidae</taxon>
        <taxon>Peloderinae</taxon>
        <taxon>Caenorhabditis</taxon>
    </lineage>
</organism>
<dbReference type="GO" id="GO:0060271">
    <property type="term" value="P:cilium assembly"/>
    <property type="evidence" value="ECO:0007669"/>
    <property type="project" value="TreeGrafter"/>
</dbReference>
<dbReference type="EMBL" id="CANHGI010000003">
    <property type="protein sequence ID" value="CAI5446095.1"/>
    <property type="molecule type" value="Genomic_DNA"/>
</dbReference>
<dbReference type="GO" id="GO:0005813">
    <property type="term" value="C:centrosome"/>
    <property type="evidence" value="ECO:0007669"/>
    <property type="project" value="TreeGrafter"/>
</dbReference>
<evidence type="ECO:0000313" key="4">
    <source>
        <dbReference type="EMBL" id="CAI5446095.1"/>
    </source>
</evidence>
<dbReference type="OrthoDB" id="10254896at2759"/>
<dbReference type="GO" id="GO:0097546">
    <property type="term" value="C:ciliary base"/>
    <property type="evidence" value="ECO:0007669"/>
    <property type="project" value="TreeGrafter"/>
</dbReference>
<accession>A0A9P1N329</accession>
<evidence type="ECO:0000256" key="3">
    <source>
        <dbReference type="ARBA" id="ARBA00023273"/>
    </source>
</evidence>